<dbReference type="AlphaFoldDB" id="A0A067SP76"/>
<sequence length="438" mass="48882">MFVLADLNLGPPAAFSFIPSPFATLPGPRLISFVLPEEVLRQILECAAYSDRRTALTLAHLSRTVQSWIDEIIYAQVHLSYPRTVDLFLRTLYDRPLSTIKPESFLENAVRSLFVCSDAEPESVLAILSVCRSVNDFSYWARPRGQPHILSREAVPHANGRRSSLPTHTTQHLRSFDPHKPLYARPNRISLLFHDSQPLSTFGRHTFDIPLFSAVTHLSVVNKWEEWTAWAGSGIGTEAMRSLTHLKFDFAVGQAPPDSTGAQGSRSRWLDTVTNIRPIPRDKDTSEDVDMDKESCREDSTVHLSHSAWTTKMETVAGAVSDVLNNHPSLKVCVLILRFDTNPAGTAKIISRLASQKFKANPNPGSRPSGILVGETGSETPSQLGFDPRLVFAWEKEPFRYSYAHSVHEGMIWKSAEAVAKAQRYLSGYTILNCDCLI</sequence>
<dbReference type="Proteomes" id="UP000027222">
    <property type="component" value="Unassembled WGS sequence"/>
</dbReference>
<evidence type="ECO:0000313" key="1">
    <source>
        <dbReference type="EMBL" id="KDR71842.1"/>
    </source>
</evidence>
<dbReference type="STRING" id="685588.A0A067SP76"/>
<protein>
    <recommendedName>
        <fullName evidence="3">F-box domain-containing protein</fullName>
    </recommendedName>
</protein>
<dbReference type="EMBL" id="KL142391">
    <property type="protein sequence ID" value="KDR71842.1"/>
    <property type="molecule type" value="Genomic_DNA"/>
</dbReference>
<gene>
    <name evidence="1" type="ORF">GALMADRAFT_782309</name>
</gene>
<accession>A0A067SP76</accession>
<proteinExistence type="predicted"/>
<evidence type="ECO:0000313" key="2">
    <source>
        <dbReference type="Proteomes" id="UP000027222"/>
    </source>
</evidence>
<name>A0A067SP76_GALM3</name>
<keyword evidence="2" id="KW-1185">Reference proteome</keyword>
<dbReference type="HOGENOM" id="CLU_051720_0_1_1"/>
<evidence type="ECO:0008006" key="3">
    <source>
        <dbReference type="Google" id="ProtNLM"/>
    </source>
</evidence>
<dbReference type="OrthoDB" id="2995911at2759"/>
<organism evidence="1 2">
    <name type="scientific">Galerina marginata (strain CBS 339.88)</name>
    <dbReference type="NCBI Taxonomy" id="685588"/>
    <lineage>
        <taxon>Eukaryota</taxon>
        <taxon>Fungi</taxon>
        <taxon>Dikarya</taxon>
        <taxon>Basidiomycota</taxon>
        <taxon>Agaricomycotina</taxon>
        <taxon>Agaricomycetes</taxon>
        <taxon>Agaricomycetidae</taxon>
        <taxon>Agaricales</taxon>
        <taxon>Agaricineae</taxon>
        <taxon>Strophariaceae</taxon>
        <taxon>Galerina</taxon>
    </lineage>
</organism>
<reference evidence="2" key="1">
    <citation type="journal article" date="2014" name="Proc. Natl. Acad. Sci. U.S.A.">
        <title>Extensive sampling of basidiomycete genomes demonstrates inadequacy of the white-rot/brown-rot paradigm for wood decay fungi.</title>
        <authorList>
            <person name="Riley R."/>
            <person name="Salamov A.A."/>
            <person name="Brown D.W."/>
            <person name="Nagy L.G."/>
            <person name="Floudas D."/>
            <person name="Held B.W."/>
            <person name="Levasseur A."/>
            <person name="Lombard V."/>
            <person name="Morin E."/>
            <person name="Otillar R."/>
            <person name="Lindquist E.A."/>
            <person name="Sun H."/>
            <person name="LaButti K.M."/>
            <person name="Schmutz J."/>
            <person name="Jabbour D."/>
            <person name="Luo H."/>
            <person name="Baker S.E."/>
            <person name="Pisabarro A.G."/>
            <person name="Walton J.D."/>
            <person name="Blanchette R.A."/>
            <person name="Henrissat B."/>
            <person name="Martin F."/>
            <person name="Cullen D."/>
            <person name="Hibbett D.S."/>
            <person name="Grigoriev I.V."/>
        </authorList>
    </citation>
    <scope>NUCLEOTIDE SEQUENCE [LARGE SCALE GENOMIC DNA]</scope>
    <source>
        <strain evidence="2">CBS 339.88</strain>
    </source>
</reference>